<name>A0A2X3DCT4_KLEPN</name>
<dbReference type="Proteomes" id="UP000255518">
    <property type="component" value="Unassembled WGS sequence"/>
</dbReference>
<reference evidence="3 4" key="1">
    <citation type="submission" date="2018-06" db="EMBL/GenBank/DDBJ databases">
        <authorList>
            <consortium name="Pathogen Informatics"/>
            <person name="Doyle S."/>
        </authorList>
    </citation>
    <scope>NUCLEOTIDE SEQUENCE [LARGE SCALE GENOMIC DNA]</scope>
    <source>
        <strain evidence="2 4">NCTC13443</strain>
        <strain evidence="1 3">NCTC9645</strain>
    </source>
</reference>
<dbReference type="EMBL" id="UGKT01000001">
    <property type="protein sequence ID" value="STT01579.1"/>
    <property type="molecule type" value="Genomic_DNA"/>
</dbReference>
<evidence type="ECO:0000313" key="1">
    <source>
        <dbReference type="EMBL" id="SQC22947.1"/>
    </source>
</evidence>
<protein>
    <submittedName>
        <fullName evidence="1">CsiR, transcriptional repressor of CsiD</fullName>
    </submittedName>
</protein>
<organism evidence="1 3">
    <name type="scientific">Klebsiella pneumoniae</name>
    <dbReference type="NCBI Taxonomy" id="573"/>
    <lineage>
        <taxon>Bacteria</taxon>
        <taxon>Pseudomonadati</taxon>
        <taxon>Pseudomonadota</taxon>
        <taxon>Gammaproteobacteria</taxon>
        <taxon>Enterobacterales</taxon>
        <taxon>Enterobacteriaceae</taxon>
        <taxon>Klebsiella/Raoultella group</taxon>
        <taxon>Klebsiella</taxon>
        <taxon>Klebsiella pneumoniae complex</taxon>
    </lineage>
</organism>
<evidence type="ECO:0000313" key="2">
    <source>
        <dbReference type="EMBL" id="STT01579.1"/>
    </source>
</evidence>
<proteinExistence type="predicted"/>
<dbReference type="AlphaFoldDB" id="A0A2X3DCT4"/>
<accession>A0A2X3DCT4</accession>
<evidence type="ECO:0000313" key="4">
    <source>
        <dbReference type="Proteomes" id="UP000255518"/>
    </source>
</evidence>
<dbReference type="Proteomes" id="UP000250675">
    <property type="component" value="Unassembled WGS sequence"/>
</dbReference>
<gene>
    <name evidence="1" type="primary">csiR_2</name>
    <name evidence="2" type="ORF">NCTC13443_01905</name>
    <name evidence="1" type="ORF">NCTC9645_03223</name>
</gene>
<dbReference type="EMBL" id="UASO01000004">
    <property type="protein sequence ID" value="SQC22947.1"/>
    <property type="molecule type" value="Genomic_DNA"/>
</dbReference>
<evidence type="ECO:0000313" key="3">
    <source>
        <dbReference type="Proteomes" id="UP000250675"/>
    </source>
</evidence>
<sequence>MTAIPQATAIDGYRWLKNDIIRGVYHPDEKLRMSLLTSRYGLGSVRCARRFRNWWPSGW</sequence>